<accession>A0A164VAD1</accession>
<dbReference type="Proteomes" id="UP000076722">
    <property type="component" value="Unassembled WGS sequence"/>
</dbReference>
<evidence type="ECO:0000256" key="1">
    <source>
        <dbReference type="SAM" id="MobiDB-lite"/>
    </source>
</evidence>
<evidence type="ECO:0000313" key="3">
    <source>
        <dbReference type="Proteomes" id="UP000076722"/>
    </source>
</evidence>
<keyword evidence="3" id="KW-1185">Reference proteome</keyword>
<evidence type="ECO:0000313" key="2">
    <source>
        <dbReference type="EMBL" id="KZS93971.1"/>
    </source>
</evidence>
<organism evidence="2 3">
    <name type="scientific">Sistotremastrum niveocremeum HHB9708</name>
    <dbReference type="NCBI Taxonomy" id="1314777"/>
    <lineage>
        <taxon>Eukaryota</taxon>
        <taxon>Fungi</taxon>
        <taxon>Dikarya</taxon>
        <taxon>Basidiomycota</taxon>
        <taxon>Agaricomycotina</taxon>
        <taxon>Agaricomycetes</taxon>
        <taxon>Sistotremastrales</taxon>
        <taxon>Sistotremastraceae</taxon>
        <taxon>Sertulicium</taxon>
        <taxon>Sertulicium niveocremeum</taxon>
    </lineage>
</organism>
<feature type="region of interest" description="Disordered" evidence="1">
    <location>
        <begin position="147"/>
        <end position="177"/>
    </location>
</feature>
<sequence>MGAFVCQLCRSIAEDSKRPQEKMLWTVAKRKSWSQQACTKVYNESVLAVLGYPWAGTHAFFLTPVPVLANFFWPKCCTRTRVPASPPAKKHGYLRPGTHVFIFFLPPGRTCTRVCLCKRVPVLEHPRVPLFLPYSLVSLACTDSSHRPSPRLASPSPPTADNAHRSSPVFASSRPRDPFSTFTNPLPSYQYVSHGSRSRLQGVSMSWQYGWKFESSNKDEDLRYPSDNITIQHWLRLDSHRASTSSVGQDSWADGERKRNVLSVVELPFSRHQDRTTFIESPSARRPFVLRKEMECKHGRGREILHGPLVGECQICSTSPFTHPFLKRHPTPSISRSIVIAIIAPRLLTQSSPLTQPRFNVSTTVSTPENLPFRLKTRRCEGEKGLVEVDWLHVGSRGNGQGASWNTRI</sequence>
<dbReference type="AlphaFoldDB" id="A0A164VAD1"/>
<proteinExistence type="predicted"/>
<protein>
    <submittedName>
        <fullName evidence="2">Uncharacterized protein</fullName>
    </submittedName>
</protein>
<gene>
    <name evidence="2" type="ORF">SISNIDRAFT_465557</name>
</gene>
<name>A0A164VAD1_9AGAM</name>
<dbReference type="EMBL" id="KV419405">
    <property type="protein sequence ID" value="KZS93971.1"/>
    <property type="molecule type" value="Genomic_DNA"/>
</dbReference>
<reference evidence="2 3" key="1">
    <citation type="journal article" date="2016" name="Mol. Biol. Evol.">
        <title>Comparative Genomics of Early-Diverging Mushroom-Forming Fungi Provides Insights into the Origins of Lignocellulose Decay Capabilities.</title>
        <authorList>
            <person name="Nagy L.G."/>
            <person name="Riley R."/>
            <person name="Tritt A."/>
            <person name="Adam C."/>
            <person name="Daum C."/>
            <person name="Floudas D."/>
            <person name="Sun H."/>
            <person name="Yadav J.S."/>
            <person name="Pangilinan J."/>
            <person name="Larsson K.H."/>
            <person name="Matsuura K."/>
            <person name="Barry K."/>
            <person name="Labutti K."/>
            <person name="Kuo R."/>
            <person name="Ohm R.A."/>
            <person name="Bhattacharya S.S."/>
            <person name="Shirouzu T."/>
            <person name="Yoshinaga Y."/>
            <person name="Martin F.M."/>
            <person name="Grigoriev I.V."/>
            <person name="Hibbett D.S."/>
        </authorList>
    </citation>
    <scope>NUCLEOTIDE SEQUENCE [LARGE SCALE GENOMIC DNA]</scope>
    <source>
        <strain evidence="2 3">HHB9708</strain>
    </source>
</reference>